<organism evidence="1 2">
    <name type="scientific">Rhizophagus irregularis</name>
    <dbReference type="NCBI Taxonomy" id="588596"/>
    <lineage>
        <taxon>Eukaryota</taxon>
        <taxon>Fungi</taxon>
        <taxon>Fungi incertae sedis</taxon>
        <taxon>Mucoromycota</taxon>
        <taxon>Glomeromycotina</taxon>
        <taxon>Glomeromycetes</taxon>
        <taxon>Glomerales</taxon>
        <taxon>Glomeraceae</taxon>
        <taxon>Rhizophagus</taxon>
    </lineage>
</organism>
<reference evidence="1 2" key="2">
    <citation type="submission" date="2017-10" db="EMBL/GenBank/DDBJ databases">
        <title>Extensive intraspecific genome diversity in a model arbuscular mycorrhizal fungus.</title>
        <authorList>
            <person name="Chen E.C.H."/>
            <person name="Morin E."/>
            <person name="Baudet D."/>
            <person name="Noel J."/>
            <person name="Ndikumana S."/>
            <person name="Charron P."/>
            <person name="St-Onge C."/>
            <person name="Giorgi J."/>
            <person name="Grigoriev I.V."/>
            <person name="Roux C."/>
            <person name="Martin F.M."/>
            <person name="Corradi N."/>
        </authorList>
    </citation>
    <scope>NUCLEOTIDE SEQUENCE [LARGE SCALE GENOMIC DNA]</scope>
    <source>
        <strain evidence="1 2">C2</strain>
    </source>
</reference>
<dbReference type="Proteomes" id="UP000233469">
    <property type="component" value="Unassembled WGS sequence"/>
</dbReference>
<comment type="caution">
    <text evidence="1">The sequence shown here is derived from an EMBL/GenBank/DDBJ whole genome shotgun (WGS) entry which is preliminary data.</text>
</comment>
<sequence length="53" mass="6250">MEIGEFQPGTWKWKSVSILKRGKAILAWNLKLETDSGLEFENEDRLELENRDQ</sequence>
<proteinExistence type="predicted"/>
<protein>
    <submittedName>
        <fullName evidence="1">Uncharacterized protein</fullName>
    </submittedName>
</protein>
<accession>A0A2N1NXN3</accession>
<dbReference type="EMBL" id="LLXL01000075">
    <property type="protein sequence ID" value="PKK78644.1"/>
    <property type="molecule type" value="Genomic_DNA"/>
</dbReference>
<evidence type="ECO:0000313" key="2">
    <source>
        <dbReference type="Proteomes" id="UP000233469"/>
    </source>
</evidence>
<dbReference type="AlphaFoldDB" id="A0A2N1NXN3"/>
<reference evidence="1 2" key="1">
    <citation type="submission" date="2016-04" db="EMBL/GenBank/DDBJ databases">
        <title>Genome analyses suggest a sexual origin of heterokaryosis in a supposedly ancient asexual fungus.</title>
        <authorList>
            <person name="Ropars J."/>
            <person name="Sedzielewska K."/>
            <person name="Noel J."/>
            <person name="Charron P."/>
            <person name="Farinelli L."/>
            <person name="Marton T."/>
            <person name="Kruger M."/>
            <person name="Pelin A."/>
            <person name="Brachmann A."/>
            <person name="Corradi N."/>
        </authorList>
    </citation>
    <scope>NUCLEOTIDE SEQUENCE [LARGE SCALE GENOMIC DNA]</scope>
    <source>
        <strain evidence="1 2">C2</strain>
    </source>
</reference>
<gene>
    <name evidence="1" type="ORF">RhiirC2_770023</name>
</gene>
<name>A0A2N1NXN3_9GLOM</name>
<evidence type="ECO:0000313" key="1">
    <source>
        <dbReference type="EMBL" id="PKK78644.1"/>
    </source>
</evidence>